<dbReference type="Gene3D" id="3.30.70.270">
    <property type="match status" value="1"/>
</dbReference>
<dbReference type="SMART" id="SM00267">
    <property type="entry name" value="GGDEF"/>
    <property type="match status" value="1"/>
</dbReference>
<dbReference type="InterPro" id="IPR043128">
    <property type="entry name" value="Rev_trsase/Diguanyl_cyclase"/>
</dbReference>
<dbReference type="PANTHER" id="PTHR33121">
    <property type="entry name" value="CYCLIC DI-GMP PHOSPHODIESTERASE PDEF"/>
    <property type="match status" value="1"/>
</dbReference>
<dbReference type="InterPro" id="IPR035919">
    <property type="entry name" value="EAL_sf"/>
</dbReference>
<gene>
    <name evidence="3" type="ORF">GPA25_00570</name>
</gene>
<evidence type="ECO:0000259" key="1">
    <source>
        <dbReference type="PROSITE" id="PS50883"/>
    </source>
</evidence>
<dbReference type="SUPFAM" id="SSF55073">
    <property type="entry name" value="Nucleotide cyclase"/>
    <property type="match status" value="1"/>
</dbReference>
<dbReference type="SUPFAM" id="SSF141868">
    <property type="entry name" value="EAL domain-like"/>
    <property type="match status" value="1"/>
</dbReference>
<dbReference type="InterPro" id="IPR029787">
    <property type="entry name" value="Nucleotide_cyclase"/>
</dbReference>
<sequence length="581" mass="63005">MNDDIPPNNAATVLAAVGFSAAEAAALRAFSLAVPAEVFESSFAAHTDRLGPRPASTTQTVFLALLLERQHWGTADWLESLANTWLDCQHSGSPATLPATAGSCLVDGVRDALYAGNGSPGRAECDILAAAAKLAQTIQAMLATASLEQLDHRLAAGDGLDPVTGLPSRARFLQLLERCMNQSQRKSLGLLLLHVDWGPSAPQQLSAQRDRMRRTLSEAMSRVLRPGDLLCATADQEWALIMPELRSSGQVQLAARRLIEICERSPEHSFPQLRGAIHAGTACAPYDGDRPHTLEHAARAALHRAMRADVPVVSFHADMIAAMEHELELEREIARSMARPPFQVWLQPQIDLTSGRCAGAEGLLRWQRSNGEWIPPLQIVAIASRIGMMPGLSRWLLAQVARMIAELDAAGIALPVSLNLVAQDLHDEDLPQLVAQTLATWRVPAARLVLEVTEGALIGDRERAAHVIQQLRAQGCGVSLDDFGTGFSSLAYMRDLPVSELKIDQLFVRDMLHSVHDHAIVATVQALARGFGMTVVAEGVEDQATADELQRMGCDNAQGFLYARAMPLADFIPWVRLRNGC</sequence>
<name>A0ABX1Q5B8_9RHOO</name>
<dbReference type="InterPro" id="IPR001633">
    <property type="entry name" value="EAL_dom"/>
</dbReference>
<dbReference type="PROSITE" id="PS50887">
    <property type="entry name" value="GGDEF"/>
    <property type="match status" value="1"/>
</dbReference>
<organism evidence="3 4">
    <name type="scientific">Aromatoleum diolicum</name>
    <dbReference type="NCBI Taxonomy" id="75796"/>
    <lineage>
        <taxon>Bacteria</taxon>
        <taxon>Pseudomonadati</taxon>
        <taxon>Pseudomonadota</taxon>
        <taxon>Betaproteobacteria</taxon>
        <taxon>Rhodocyclales</taxon>
        <taxon>Rhodocyclaceae</taxon>
        <taxon>Aromatoleum</taxon>
    </lineage>
</organism>
<dbReference type="CDD" id="cd01948">
    <property type="entry name" value="EAL"/>
    <property type="match status" value="1"/>
</dbReference>
<dbReference type="EMBL" id="WTVQ01000001">
    <property type="protein sequence ID" value="NMG73245.1"/>
    <property type="molecule type" value="Genomic_DNA"/>
</dbReference>
<proteinExistence type="predicted"/>
<feature type="domain" description="EAL" evidence="1">
    <location>
        <begin position="326"/>
        <end position="579"/>
    </location>
</feature>
<dbReference type="InterPro" id="IPR050706">
    <property type="entry name" value="Cyclic-di-GMP_PDE-like"/>
</dbReference>
<dbReference type="Gene3D" id="3.20.20.450">
    <property type="entry name" value="EAL domain"/>
    <property type="match status" value="1"/>
</dbReference>
<dbReference type="PANTHER" id="PTHR33121:SF70">
    <property type="entry name" value="SIGNALING PROTEIN YKOW"/>
    <property type="match status" value="1"/>
</dbReference>
<evidence type="ECO:0000313" key="3">
    <source>
        <dbReference type="EMBL" id="NMG73245.1"/>
    </source>
</evidence>
<dbReference type="InterPro" id="IPR000160">
    <property type="entry name" value="GGDEF_dom"/>
</dbReference>
<dbReference type="Pfam" id="PF00990">
    <property type="entry name" value="GGDEF"/>
    <property type="match status" value="1"/>
</dbReference>
<dbReference type="Pfam" id="PF00563">
    <property type="entry name" value="EAL"/>
    <property type="match status" value="1"/>
</dbReference>
<evidence type="ECO:0000313" key="4">
    <source>
        <dbReference type="Proteomes" id="UP000648984"/>
    </source>
</evidence>
<keyword evidence="4" id="KW-1185">Reference proteome</keyword>
<dbReference type="Proteomes" id="UP000648984">
    <property type="component" value="Unassembled WGS sequence"/>
</dbReference>
<feature type="domain" description="GGDEF" evidence="2">
    <location>
        <begin position="186"/>
        <end position="318"/>
    </location>
</feature>
<accession>A0ABX1Q5B8</accession>
<evidence type="ECO:0000259" key="2">
    <source>
        <dbReference type="PROSITE" id="PS50887"/>
    </source>
</evidence>
<reference evidence="3 4" key="1">
    <citation type="submission" date="2019-12" db="EMBL/GenBank/DDBJ databases">
        <title>Comparative genomics gives insights into the taxonomy of the Azoarcus-Aromatoleum group and reveals separate origins of nif in the plant-associated Azoarcus and non-plant-associated Aromatoleum sub-groups.</title>
        <authorList>
            <person name="Lafos M."/>
            <person name="Maluk M."/>
            <person name="Batista M."/>
            <person name="Junghare M."/>
            <person name="Carmona M."/>
            <person name="Faoro H."/>
            <person name="Cruz L.M."/>
            <person name="Battistoni F."/>
            <person name="De Souza E."/>
            <person name="Pedrosa F."/>
            <person name="Chen W.-M."/>
            <person name="Poole P.S."/>
            <person name="Dixon R.A."/>
            <person name="James E.K."/>
        </authorList>
    </citation>
    <scope>NUCLEOTIDE SEQUENCE [LARGE SCALE GENOMIC DNA]</scope>
    <source>
        <strain evidence="3 4">22Lin</strain>
    </source>
</reference>
<protein>
    <submittedName>
        <fullName evidence="3">EAL domain-containing protein</fullName>
    </submittedName>
</protein>
<dbReference type="SMART" id="SM00052">
    <property type="entry name" value="EAL"/>
    <property type="match status" value="1"/>
</dbReference>
<dbReference type="PROSITE" id="PS50883">
    <property type="entry name" value="EAL"/>
    <property type="match status" value="1"/>
</dbReference>
<comment type="caution">
    <text evidence="3">The sequence shown here is derived from an EMBL/GenBank/DDBJ whole genome shotgun (WGS) entry which is preliminary data.</text>
</comment>